<gene>
    <name evidence="2" type="ORF">AR1Y2_3230</name>
</gene>
<keyword evidence="1" id="KW-0732">Signal</keyword>
<sequence length="382" mass="43749">MWGWRKRWTACLMACLIAAGTMGSGTVKSAAAEQTKDEEERQYNLSELKVSGYPNWQIANAVTDEFAPVYEPSYHTNDRMVKLQVKDSGMLNVEITPWSDEKAVSVAAVYDGSKKFITNTWKDGDRQIYRKTYVKEGDIFYVKLPQSKKSYTIKAAVLYNAKKIKSGPDETTILGEGGKCYRTFQLRKKSIVTFAYGCLIPDAGNVSAYVQKKTGTKWKRTGAKMKLAFSGKEFTYGLRKGKYRLVFQMPKTQALIFDYDTQGSFYNGKYGIKKSSAKDLKKVEGYKAYMADQMFTDKTEKARWYRYKKKAKKKQELYLYSAGNSGKVKFTIYRRGRKKTWKKISLHNASKKYKLPKGKGTYYIKVSKSSKKMNGSYEMIAE</sequence>
<dbReference type="OrthoDB" id="2074103at2"/>
<dbReference type="Proteomes" id="UP000298653">
    <property type="component" value="Chromosome"/>
</dbReference>
<name>A0A4P8IKX4_9FIRM</name>
<dbReference type="KEGG" id="arf:AR1Y2_3230"/>
<keyword evidence="3" id="KW-1185">Reference proteome</keyword>
<feature type="chain" id="PRO_5038993847" evidence="1">
    <location>
        <begin position="24"/>
        <end position="382"/>
    </location>
</feature>
<protein>
    <submittedName>
        <fullName evidence="2">Uncharacterized protein</fullName>
    </submittedName>
</protein>
<proteinExistence type="predicted"/>
<dbReference type="RefSeq" id="WP_137329868.1">
    <property type="nucleotide sequence ID" value="NZ_CP040058.1"/>
</dbReference>
<dbReference type="AlphaFoldDB" id="A0A4P8IKX4"/>
<reference evidence="2 3" key="1">
    <citation type="submission" date="2019-05" db="EMBL/GenBank/DDBJ databases">
        <title>Complete genome sequencing of Anaerostipes rhamnosivorans.</title>
        <authorList>
            <person name="Bui T.P.N."/>
            <person name="de Vos W.M."/>
        </authorList>
    </citation>
    <scope>NUCLEOTIDE SEQUENCE [LARGE SCALE GENOMIC DNA]</scope>
    <source>
        <strain evidence="2 3">1y2</strain>
    </source>
</reference>
<accession>A0A4P8IKX4</accession>
<evidence type="ECO:0000313" key="3">
    <source>
        <dbReference type="Proteomes" id="UP000298653"/>
    </source>
</evidence>
<organism evidence="2 3">
    <name type="scientific">Anaerostipes rhamnosivorans</name>
    <dbReference type="NCBI Taxonomy" id="1229621"/>
    <lineage>
        <taxon>Bacteria</taxon>
        <taxon>Bacillati</taxon>
        <taxon>Bacillota</taxon>
        <taxon>Clostridia</taxon>
        <taxon>Lachnospirales</taxon>
        <taxon>Lachnospiraceae</taxon>
        <taxon>Anaerostipes</taxon>
    </lineage>
</organism>
<evidence type="ECO:0000313" key="2">
    <source>
        <dbReference type="EMBL" id="QCP36684.1"/>
    </source>
</evidence>
<evidence type="ECO:0000256" key="1">
    <source>
        <dbReference type="SAM" id="SignalP"/>
    </source>
</evidence>
<feature type="signal peptide" evidence="1">
    <location>
        <begin position="1"/>
        <end position="23"/>
    </location>
</feature>
<dbReference type="EMBL" id="CP040058">
    <property type="protein sequence ID" value="QCP36684.1"/>
    <property type="molecule type" value="Genomic_DNA"/>
</dbReference>